<dbReference type="AlphaFoldDB" id="A0A0G2EV61"/>
<dbReference type="EMBL" id="LCWF01000037">
    <property type="protein sequence ID" value="KKY25991.1"/>
    <property type="molecule type" value="Genomic_DNA"/>
</dbReference>
<feature type="compositionally biased region" description="Acidic residues" evidence="1">
    <location>
        <begin position="44"/>
        <end position="53"/>
    </location>
</feature>
<dbReference type="Proteomes" id="UP000053317">
    <property type="component" value="Unassembled WGS sequence"/>
</dbReference>
<dbReference type="PANTHER" id="PTHR46370:SF1">
    <property type="entry name" value="GPALPP MOTIFS-CONTAINING PROTEIN 1"/>
    <property type="match status" value="1"/>
</dbReference>
<keyword evidence="4" id="KW-1185">Reference proteome</keyword>
<feature type="domain" description="DUF3752" evidence="2">
    <location>
        <begin position="98"/>
        <end position="244"/>
    </location>
</feature>
<name>A0A0G2EV61_PHACM</name>
<feature type="compositionally biased region" description="Basic and acidic residues" evidence="1">
    <location>
        <begin position="170"/>
        <end position="218"/>
    </location>
</feature>
<dbReference type="OrthoDB" id="73491at2759"/>
<feature type="compositionally biased region" description="Polar residues" evidence="1">
    <location>
        <begin position="120"/>
        <end position="132"/>
    </location>
</feature>
<dbReference type="InterPro" id="IPR022226">
    <property type="entry name" value="DUF3752"/>
</dbReference>
<feature type="compositionally biased region" description="Basic and acidic residues" evidence="1">
    <location>
        <begin position="85"/>
        <end position="94"/>
    </location>
</feature>
<dbReference type="InterPro" id="IPR046331">
    <property type="entry name" value="GPAM1-like"/>
</dbReference>
<reference evidence="3 4" key="2">
    <citation type="submission" date="2015-05" db="EMBL/GenBank/DDBJ databases">
        <authorList>
            <person name="Morales-Cruz A."/>
            <person name="Amrine K.C."/>
            <person name="Cantu D."/>
        </authorList>
    </citation>
    <scope>NUCLEOTIDE SEQUENCE [LARGE SCALE GENOMIC DNA]</scope>
    <source>
        <strain evidence="3">UCRPC4</strain>
    </source>
</reference>
<evidence type="ECO:0000256" key="1">
    <source>
        <dbReference type="SAM" id="MobiDB-lite"/>
    </source>
</evidence>
<organism evidence="3 4">
    <name type="scientific">Phaeomoniella chlamydospora</name>
    <name type="common">Phaeoacremonium chlamydosporum</name>
    <dbReference type="NCBI Taxonomy" id="158046"/>
    <lineage>
        <taxon>Eukaryota</taxon>
        <taxon>Fungi</taxon>
        <taxon>Dikarya</taxon>
        <taxon>Ascomycota</taxon>
        <taxon>Pezizomycotina</taxon>
        <taxon>Eurotiomycetes</taxon>
        <taxon>Chaetothyriomycetidae</taxon>
        <taxon>Phaeomoniellales</taxon>
        <taxon>Phaeomoniellaceae</taxon>
        <taxon>Phaeomoniella</taxon>
    </lineage>
</organism>
<protein>
    <recommendedName>
        <fullName evidence="2">DUF3752 domain-containing protein</fullName>
    </recommendedName>
</protein>
<feature type="compositionally biased region" description="Basic and acidic residues" evidence="1">
    <location>
        <begin position="142"/>
        <end position="161"/>
    </location>
</feature>
<gene>
    <name evidence="3" type="ORF">UCRPC4_g01573</name>
</gene>
<evidence type="ECO:0000259" key="2">
    <source>
        <dbReference type="Pfam" id="PF12572"/>
    </source>
</evidence>
<feature type="region of interest" description="Disordered" evidence="1">
    <location>
        <begin position="1"/>
        <end position="229"/>
    </location>
</feature>
<sequence length="249" mass="27313">MTVKAVVTARMDMAHPKRPRTIGPTLPPANLDERPAHPPQSADEREESSDDGDFGPALPSSGGKTVSYPDVTSVRAPELSSTTKPEPKIQRDEWMIVPPSSGDWSSRVDPTKLKNRRFNTGKSATGPSQSAGGESAKWTETPAEKAARLQREMMGIEEKSGPKSQPQTDVRAEATAKKLKEYSDKARGETLYAEHQRKNPSEEEDDPSARPFDREKDIAGGAQINHTQRKELLRKAADFGSKFSSGNYL</sequence>
<evidence type="ECO:0000313" key="3">
    <source>
        <dbReference type="EMBL" id="KKY25991.1"/>
    </source>
</evidence>
<dbReference type="Pfam" id="PF12572">
    <property type="entry name" value="DUF3752"/>
    <property type="match status" value="1"/>
</dbReference>
<reference evidence="3 4" key="1">
    <citation type="submission" date="2015-05" db="EMBL/GenBank/DDBJ databases">
        <title>Distinctive expansion of gene families associated with plant cell wall degradation and secondary metabolism in the genomes of grapevine trunk pathogens.</title>
        <authorList>
            <person name="Lawrence D.P."/>
            <person name="Travadon R."/>
            <person name="Rolshausen P.E."/>
            <person name="Baumgartner K."/>
        </authorList>
    </citation>
    <scope>NUCLEOTIDE SEQUENCE [LARGE SCALE GENOMIC DNA]</scope>
    <source>
        <strain evidence="3">UCRPC4</strain>
    </source>
</reference>
<dbReference type="PANTHER" id="PTHR46370">
    <property type="entry name" value="GPALPP MOTIFS-CONTAINING PROTEIN 1"/>
    <property type="match status" value="1"/>
</dbReference>
<comment type="caution">
    <text evidence="3">The sequence shown here is derived from an EMBL/GenBank/DDBJ whole genome shotgun (WGS) entry which is preliminary data.</text>
</comment>
<accession>A0A0G2EV61</accession>
<evidence type="ECO:0000313" key="4">
    <source>
        <dbReference type="Proteomes" id="UP000053317"/>
    </source>
</evidence>
<proteinExistence type="predicted"/>